<accession>A0AAD4LRG5</accession>
<organism evidence="6 7">
    <name type="scientific">Lactarius akahatsu</name>
    <dbReference type="NCBI Taxonomy" id="416441"/>
    <lineage>
        <taxon>Eukaryota</taxon>
        <taxon>Fungi</taxon>
        <taxon>Dikarya</taxon>
        <taxon>Basidiomycota</taxon>
        <taxon>Agaricomycotina</taxon>
        <taxon>Agaricomycetes</taxon>
        <taxon>Russulales</taxon>
        <taxon>Russulaceae</taxon>
        <taxon>Lactarius</taxon>
    </lineage>
</organism>
<evidence type="ECO:0000256" key="1">
    <source>
        <dbReference type="ARBA" id="ARBA00002889"/>
    </source>
</evidence>
<dbReference type="GO" id="GO:0042273">
    <property type="term" value="P:ribosomal large subunit biogenesis"/>
    <property type="evidence" value="ECO:0007669"/>
    <property type="project" value="InterPro"/>
</dbReference>
<keyword evidence="7" id="KW-1185">Reference proteome</keyword>
<dbReference type="EMBL" id="JAKELL010000001">
    <property type="protein sequence ID" value="KAH9001064.1"/>
    <property type="molecule type" value="Genomic_DNA"/>
</dbReference>
<evidence type="ECO:0000313" key="7">
    <source>
        <dbReference type="Proteomes" id="UP001201163"/>
    </source>
</evidence>
<comment type="subunit">
    <text evidence="3">Component of the pre-66S ribosomal particle.</text>
</comment>
<dbReference type="PANTHER" id="PTHR16038">
    <property type="entry name" value="NOP SEVEN ASSOCIATED PROTEIN 1"/>
    <property type="match status" value="1"/>
</dbReference>
<dbReference type="Proteomes" id="UP001201163">
    <property type="component" value="Unassembled WGS sequence"/>
</dbReference>
<sequence>MPRFFSGDELGNIKALTYLPASKAASKVTVVTLYDGSGKEKHRAVQKIAVSTSPTDGQLLVAACADGSASVSQLKPEGLEPLREWTEPRLNPGQKYIGLAASSAGVYSCTSNGALRLTPFGEHDAESQTAILPMRLCEWRPAPDGKAFSYGGDEVELSIWDLEAAFAPKQPAPQPEGTKKRKRGNDLLPGELWRAKNVANDSLSLRQPVHNTCLSYLSTPQQLVAGTQRGDVRRYDTRAARKPVAEWKQICKGNGIGAIAKGHNEHEVFVSDQTSSLFAVDARNGRVIYGYKGAPHPARAITSMAPSPAGLVSTALDRYARVHSTYPPPAEAGQPQNNKGTVLEKVYLKSIPTCVVWDEVEGEDADHHSDGMRRDGAGADSEGSDADVWEGMQVAEDSGDESEPQVHRRRGRLACRTNLCCALFRSCFQCGQRKRLRCAPIKA</sequence>
<dbReference type="InterPro" id="IPR037379">
    <property type="entry name" value="WDR74/Nsa1"/>
</dbReference>
<dbReference type="InterPro" id="IPR015943">
    <property type="entry name" value="WD40/YVTN_repeat-like_dom_sf"/>
</dbReference>
<dbReference type="InterPro" id="IPR036322">
    <property type="entry name" value="WD40_repeat_dom_sf"/>
</dbReference>
<dbReference type="AlphaFoldDB" id="A0AAD4LRG5"/>
<protein>
    <recommendedName>
        <fullName evidence="4">Ribosome biogenesis protein NSA1</fullName>
    </recommendedName>
</protein>
<evidence type="ECO:0000256" key="5">
    <source>
        <dbReference type="SAM" id="MobiDB-lite"/>
    </source>
</evidence>
<feature type="region of interest" description="Disordered" evidence="5">
    <location>
        <begin position="365"/>
        <end position="385"/>
    </location>
</feature>
<comment type="caution">
    <text evidence="6">The sequence shown here is derived from an EMBL/GenBank/DDBJ whole genome shotgun (WGS) entry which is preliminary data.</text>
</comment>
<comment type="function">
    <text evidence="1">Involved in the biogenesis of the 60S ribosomal subunit.</text>
</comment>
<reference evidence="6" key="1">
    <citation type="submission" date="2022-01" db="EMBL/GenBank/DDBJ databases">
        <title>Comparative genomics reveals a dynamic genome evolution in the ectomycorrhizal milk-cap (Lactarius) mushrooms.</title>
        <authorList>
            <consortium name="DOE Joint Genome Institute"/>
            <person name="Lebreton A."/>
            <person name="Tang N."/>
            <person name="Kuo A."/>
            <person name="LaButti K."/>
            <person name="Drula E."/>
            <person name="Barry K."/>
            <person name="Clum A."/>
            <person name="Lipzen A."/>
            <person name="Mousain D."/>
            <person name="Ng V."/>
            <person name="Wang R."/>
            <person name="Wang X."/>
            <person name="Dai Y."/>
            <person name="Henrissat B."/>
            <person name="Grigoriev I.V."/>
            <person name="Guerin-Laguette A."/>
            <person name="Yu F."/>
            <person name="Martin F.M."/>
        </authorList>
    </citation>
    <scope>NUCLEOTIDE SEQUENCE</scope>
    <source>
        <strain evidence="6">QP</strain>
    </source>
</reference>
<dbReference type="GO" id="GO:0005730">
    <property type="term" value="C:nucleolus"/>
    <property type="evidence" value="ECO:0007669"/>
    <property type="project" value="InterPro"/>
</dbReference>
<evidence type="ECO:0000256" key="3">
    <source>
        <dbReference type="ARBA" id="ARBA00011187"/>
    </source>
</evidence>
<dbReference type="CDD" id="cd22857">
    <property type="entry name" value="WDR74"/>
    <property type="match status" value="1"/>
</dbReference>
<proteinExistence type="inferred from homology"/>
<evidence type="ECO:0000256" key="4">
    <source>
        <dbReference type="ARBA" id="ARBA00014234"/>
    </source>
</evidence>
<dbReference type="Gene3D" id="2.130.10.10">
    <property type="entry name" value="YVTN repeat-like/Quinoprotein amine dehydrogenase"/>
    <property type="match status" value="1"/>
</dbReference>
<dbReference type="GO" id="GO:0030687">
    <property type="term" value="C:preribosome, large subunit precursor"/>
    <property type="evidence" value="ECO:0007669"/>
    <property type="project" value="TreeGrafter"/>
</dbReference>
<comment type="similarity">
    <text evidence="2">Belongs to the NSA1 family.</text>
</comment>
<name>A0AAD4LRG5_9AGAM</name>
<evidence type="ECO:0000313" key="6">
    <source>
        <dbReference type="EMBL" id="KAH9001064.1"/>
    </source>
</evidence>
<dbReference type="PANTHER" id="PTHR16038:SF4">
    <property type="entry name" value="WD REPEAT-CONTAINING PROTEIN 74"/>
    <property type="match status" value="1"/>
</dbReference>
<feature type="compositionally biased region" description="Basic and acidic residues" evidence="5">
    <location>
        <begin position="365"/>
        <end position="377"/>
    </location>
</feature>
<evidence type="ECO:0000256" key="2">
    <source>
        <dbReference type="ARBA" id="ARBA00007861"/>
    </source>
</evidence>
<gene>
    <name evidence="6" type="ORF">EDB92DRAFT_9615</name>
</gene>
<dbReference type="SUPFAM" id="SSF50978">
    <property type="entry name" value="WD40 repeat-like"/>
    <property type="match status" value="1"/>
</dbReference>